<proteinExistence type="predicted"/>
<dbReference type="EMBL" id="AOLK01000008">
    <property type="protein sequence ID" value="ELZ88244.1"/>
    <property type="molecule type" value="Genomic_DNA"/>
</dbReference>
<dbReference type="PATRIC" id="fig|1230453.4.peg.392"/>
<name>M0HYP4_HALEO</name>
<dbReference type="SMART" id="SM00278">
    <property type="entry name" value="HhH1"/>
    <property type="match status" value="2"/>
</dbReference>
<organism evidence="2 3">
    <name type="scientific">Haloferax elongans ATCC BAA-1513</name>
    <dbReference type="NCBI Taxonomy" id="1230453"/>
    <lineage>
        <taxon>Archaea</taxon>
        <taxon>Methanobacteriati</taxon>
        <taxon>Methanobacteriota</taxon>
        <taxon>Stenosarchaea group</taxon>
        <taxon>Halobacteria</taxon>
        <taxon>Halobacteriales</taxon>
        <taxon>Haloferacaceae</taxon>
        <taxon>Haloferax</taxon>
    </lineage>
</organism>
<sequence length="97" mass="10492">EDDTTEMLATIASREQTDRERTVSVHGGKSAKTLDEQQEYVVSAIADIGPVTARNLLEELGSVEAVMTANEDDLKEVPGVGAVTAERIRDVVGSEYR</sequence>
<feature type="domain" description="Helix-hairpin-helix DNA-binding motif class 1" evidence="1">
    <location>
        <begin position="40"/>
        <end position="59"/>
    </location>
</feature>
<dbReference type="SUPFAM" id="SSF47781">
    <property type="entry name" value="RuvA domain 2-like"/>
    <property type="match status" value="1"/>
</dbReference>
<feature type="non-terminal residue" evidence="2">
    <location>
        <position position="1"/>
    </location>
</feature>
<dbReference type="Gene3D" id="1.10.150.20">
    <property type="entry name" value="5' to 3' exonuclease, C-terminal subdomain"/>
    <property type="match status" value="1"/>
</dbReference>
<evidence type="ECO:0000313" key="3">
    <source>
        <dbReference type="Proteomes" id="UP000011612"/>
    </source>
</evidence>
<evidence type="ECO:0000313" key="2">
    <source>
        <dbReference type="EMBL" id="ELZ88244.1"/>
    </source>
</evidence>
<gene>
    <name evidence="2" type="ORF">C453_02202</name>
</gene>
<keyword evidence="3" id="KW-1185">Reference proteome</keyword>
<dbReference type="InterPro" id="IPR003583">
    <property type="entry name" value="Hlx-hairpin-Hlx_DNA-bd_motif"/>
</dbReference>
<dbReference type="GO" id="GO:0003677">
    <property type="term" value="F:DNA binding"/>
    <property type="evidence" value="ECO:0007669"/>
    <property type="project" value="InterPro"/>
</dbReference>
<reference evidence="2 3" key="1">
    <citation type="journal article" date="2014" name="PLoS Genet.">
        <title>Phylogenetically driven sequencing of extremely halophilic archaea reveals strategies for static and dynamic osmo-response.</title>
        <authorList>
            <person name="Becker E.A."/>
            <person name="Seitzer P.M."/>
            <person name="Tritt A."/>
            <person name="Larsen D."/>
            <person name="Krusor M."/>
            <person name="Yao A.I."/>
            <person name="Wu D."/>
            <person name="Madern D."/>
            <person name="Eisen J.A."/>
            <person name="Darling A.E."/>
            <person name="Facciotti M.T."/>
        </authorList>
    </citation>
    <scope>NUCLEOTIDE SEQUENCE [LARGE SCALE GENOMIC DNA]</scope>
    <source>
        <strain evidence="2 3">ATCC BAA-1513</strain>
    </source>
</reference>
<evidence type="ECO:0000259" key="1">
    <source>
        <dbReference type="SMART" id="SM00278"/>
    </source>
</evidence>
<comment type="caution">
    <text evidence="2">The sequence shown here is derived from an EMBL/GenBank/DDBJ whole genome shotgun (WGS) entry which is preliminary data.</text>
</comment>
<dbReference type="Proteomes" id="UP000011612">
    <property type="component" value="Unassembled WGS sequence"/>
</dbReference>
<dbReference type="RefSeq" id="WP_008322400.1">
    <property type="nucleotide sequence ID" value="NZ_AOLK01000008.1"/>
</dbReference>
<dbReference type="AlphaFoldDB" id="M0HYP4"/>
<accession>M0HYP4</accession>
<dbReference type="STRING" id="1230453.C453_02202"/>
<dbReference type="GO" id="GO:0006281">
    <property type="term" value="P:DNA repair"/>
    <property type="evidence" value="ECO:0007669"/>
    <property type="project" value="InterPro"/>
</dbReference>
<feature type="domain" description="Helix-hairpin-helix DNA-binding motif class 1" evidence="1">
    <location>
        <begin position="72"/>
        <end position="91"/>
    </location>
</feature>
<protein>
    <submittedName>
        <fullName evidence="2">Hef nuclease</fullName>
    </submittedName>
</protein>
<dbReference type="Pfam" id="PF14520">
    <property type="entry name" value="HHH_5"/>
    <property type="match status" value="1"/>
</dbReference>
<dbReference type="InterPro" id="IPR010994">
    <property type="entry name" value="RuvA_2-like"/>
</dbReference>